<dbReference type="InterPro" id="IPR043128">
    <property type="entry name" value="Rev_trsase/Diguanyl_cyclase"/>
</dbReference>
<dbReference type="Proteomes" id="UP000185657">
    <property type="component" value="Unassembled WGS sequence"/>
</dbReference>
<feature type="transmembrane region" description="Helical" evidence="1">
    <location>
        <begin position="203"/>
        <end position="223"/>
    </location>
</feature>
<dbReference type="OrthoDB" id="8897757at2"/>
<dbReference type="Gene3D" id="3.30.70.270">
    <property type="match status" value="1"/>
</dbReference>
<reference evidence="3 4" key="1">
    <citation type="submission" date="2016-02" db="EMBL/GenBank/DDBJ databases">
        <title>Draft genome sequence of Hydrogenophaga sp. LPB0072.</title>
        <authorList>
            <person name="Shin S.-K."/>
            <person name="Yi H."/>
        </authorList>
    </citation>
    <scope>NUCLEOTIDE SEQUENCE [LARGE SCALE GENOMIC DNA]</scope>
    <source>
        <strain evidence="3 4">LPB0072</strain>
    </source>
</reference>
<sequence>MAIEDRVLELESIATVELAVWAGMTGALAVLCLVAMADCLVQRTVASVRGLAFLIMMGGGVIALSGFPEQLFPELDNANYLPLKVAIGPLSAALALRYLGVWLGTEREDALTRWTVQVACVVLVLLSVATFFAARRFEPHNVLMSAGGIYLAMVGVAMFISARAAALGDSLARWMVLACVFLWLAVMGLVAKSIELPGLGLMTWVLTAFATVAYFLIVIALTIQRTREMRRLQLLAKGVVAQDFNIPMPQGSQLIPRVADVMWRSQRMERPCVVAAIAVRNLYELADELGHGVEIEILAVLAARIRRHVGFRNVVGLYHPRCFVLAVSSGQDPRRGELFVQSLLTSIRSSVRVGPPDQRFDFWPAVGMGVVQVEHSPMEALAAIDRAEQLAIEDLHIEDLLSRPLDMDSVPQVR</sequence>
<dbReference type="AlphaFoldDB" id="A0A162W2P2"/>
<keyword evidence="4" id="KW-1185">Reference proteome</keyword>
<keyword evidence="1" id="KW-0812">Transmembrane</keyword>
<gene>
    <name evidence="2" type="ORF">LPB072_18865</name>
    <name evidence="3" type="ORF">LPB72_05685</name>
</gene>
<keyword evidence="1" id="KW-0472">Membrane</keyword>
<accession>A0A162W2P2</accession>
<dbReference type="EMBL" id="LVWD01000004">
    <property type="protein sequence ID" value="OAD43324.1"/>
    <property type="molecule type" value="Genomic_DNA"/>
</dbReference>
<feature type="transmembrane region" description="Helical" evidence="1">
    <location>
        <begin position="48"/>
        <end position="68"/>
    </location>
</feature>
<name>A0A162W2P2_9BURK</name>
<dbReference type="KEGG" id="hyl:LPB072_18865"/>
<feature type="transmembrane region" description="Helical" evidence="1">
    <location>
        <begin position="172"/>
        <end position="191"/>
    </location>
</feature>
<evidence type="ECO:0000313" key="2">
    <source>
        <dbReference type="EMBL" id="AOW14579.1"/>
    </source>
</evidence>
<feature type="transmembrane region" description="Helical" evidence="1">
    <location>
        <begin position="140"/>
        <end position="160"/>
    </location>
</feature>
<feature type="transmembrane region" description="Helical" evidence="1">
    <location>
        <begin position="20"/>
        <end position="41"/>
    </location>
</feature>
<feature type="transmembrane region" description="Helical" evidence="1">
    <location>
        <begin position="111"/>
        <end position="134"/>
    </location>
</feature>
<dbReference type="SUPFAM" id="SSF55073">
    <property type="entry name" value="Nucleotide cyclase"/>
    <property type="match status" value="1"/>
</dbReference>
<protein>
    <recommendedName>
        <fullName evidence="6">GGDEF domain-containing protein</fullName>
    </recommendedName>
</protein>
<dbReference type="InterPro" id="IPR029787">
    <property type="entry name" value="Nucleotide_cyclase"/>
</dbReference>
<reference evidence="2 5" key="2">
    <citation type="submission" date="2016-10" db="EMBL/GenBank/DDBJ databases">
        <title>Hydorgenophaga sp. LPB0072 isolated from gastropod.</title>
        <authorList>
            <person name="Kim E."/>
            <person name="Yi H."/>
        </authorList>
    </citation>
    <scope>NUCLEOTIDE SEQUENCE [LARGE SCALE GENOMIC DNA]</scope>
    <source>
        <strain evidence="2 5">LPB0072</strain>
    </source>
</reference>
<dbReference type="EMBL" id="CP017476">
    <property type="protein sequence ID" value="AOW14579.1"/>
    <property type="molecule type" value="Genomic_DNA"/>
</dbReference>
<feature type="transmembrane region" description="Helical" evidence="1">
    <location>
        <begin position="80"/>
        <end position="99"/>
    </location>
</feature>
<organism evidence="2 5">
    <name type="scientific">Hydrogenophaga crassostreae</name>
    <dbReference type="NCBI Taxonomy" id="1763535"/>
    <lineage>
        <taxon>Bacteria</taxon>
        <taxon>Pseudomonadati</taxon>
        <taxon>Pseudomonadota</taxon>
        <taxon>Betaproteobacteria</taxon>
        <taxon>Burkholderiales</taxon>
        <taxon>Comamonadaceae</taxon>
        <taxon>Hydrogenophaga</taxon>
    </lineage>
</organism>
<proteinExistence type="predicted"/>
<evidence type="ECO:0000313" key="5">
    <source>
        <dbReference type="Proteomes" id="UP000185680"/>
    </source>
</evidence>
<dbReference type="Proteomes" id="UP000185680">
    <property type="component" value="Chromosome"/>
</dbReference>
<keyword evidence="1" id="KW-1133">Transmembrane helix</keyword>
<evidence type="ECO:0008006" key="6">
    <source>
        <dbReference type="Google" id="ProtNLM"/>
    </source>
</evidence>
<evidence type="ECO:0000313" key="4">
    <source>
        <dbReference type="Proteomes" id="UP000185657"/>
    </source>
</evidence>
<evidence type="ECO:0000313" key="3">
    <source>
        <dbReference type="EMBL" id="OAD43324.1"/>
    </source>
</evidence>
<evidence type="ECO:0000256" key="1">
    <source>
        <dbReference type="SAM" id="Phobius"/>
    </source>
</evidence>